<dbReference type="Proteomes" id="UP000051574">
    <property type="component" value="Unassembled WGS sequence"/>
</dbReference>
<gene>
    <name evidence="1" type="ORF">AMK59_1624</name>
</gene>
<dbReference type="OrthoDB" id="6598508at2759"/>
<comment type="caution">
    <text evidence="1">The sequence shown here is derived from an EMBL/GenBank/DDBJ whole genome shotgun (WGS) entry which is preliminary data.</text>
</comment>
<evidence type="ECO:0000313" key="2">
    <source>
        <dbReference type="Proteomes" id="UP000051574"/>
    </source>
</evidence>
<dbReference type="AlphaFoldDB" id="A0A0T6BAX2"/>
<proteinExistence type="predicted"/>
<reference evidence="1 2" key="1">
    <citation type="submission" date="2015-09" db="EMBL/GenBank/DDBJ databases">
        <title>Draft genome of the scarab beetle Oryctes borbonicus.</title>
        <authorList>
            <person name="Meyer J.M."/>
            <person name="Markov G.V."/>
            <person name="Baskaran P."/>
            <person name="Herrmann M."/>
            <person name="Sommer R.J."/>
            <person name="Roedelsperger C."/>
        </authorList>
    </citation>
    <scope>NUCLEOTIDE SEQUENCE [LARGE SCALE GENOMIC DNA]</scope>
    <source>
        <strain evidence="1">OB123</strain>
        <tissue evidence="1">Whole animal</tissue>
    </source>
</reference>
<accession>A0A0T6BAX2</accession>
<name>A0A0T6BAX2_9SCAR</name>
<sequence length="173" mass="19580">MITNKIRSKSPENQPYSIDKVKCNPICKKSLSSETAVPPGNSKFFVNSTVNDVTEYKVLVKKNSISSQTTDANKLLSSTLKDLDADSKPLPVITTNSDDLERQALEEYQSSNESFYKDLERQAEEQYEDSENSLGPPNEDLYFGGRASLCKCFSVYFSDLLSTYFEVYIYHYA</sequence>
<evidence type="ECO:0000313" key="1">
    <source>
        <dbReference type="EMBL" id="KRT84483.1"/>
    </source>
</evidence>
<dbReference type="EMBL" id="LJIG01002457">
    <property type="protein sequence ID" value="KRT84483.1"/>
    <property type="molecule type" value="Genomic_DNA"/>
</dbReference>
<organism evidence="1 2">
    <name type="scientific">Oryctes borbonicus</name>
    <dbReference type="NCBI Taxonomy" id="1629725"/>
    <lineage>
        <taxon>Eukaryota</taxon>
        <taxon>Metazoa</taxon>
        <taxon>Ecdysozoa</taxon>
        <taxon>Arthropoda</taxon>
        <taxon>Hexapoda</taxon>
        <taxon>Insecta</taxon>
        <taxon>Pterygota</taxon>
        <taxon>Neoptera</taxon>
        <taxon>Endopterygota</taxon>
        <taxon>Coleoptera</taxon>
        <taxon>Polyphaga</taxon>
        <taxon>Scarabaeiformia</taxon>
        <taxon>Scarabaeidae</taxon>
        <taxon>Dynastinae</taxon>
        <taxon>Oryctes</taxon>
    </lineage>
</organism>
<keyword evidence="2" id="KW-1185">Reference proteome</keyword>
<protein>
    <submittedName>
        <fullName evidence="1">Uncharacterized protein</fullName>
    </submittedName>
</protein>